<dbReference type="AlphaFoldDB" id="A0A8S9I3E4"/>
<proteinExistence type="predicted"/>
<dbReference type="Proteomes" id="UP000712281">
    <property type="component" value="Unassembled WGS sequence"/>
</dbReference>
<dbReference type="EMBL" id="QGKW02000717">
    <property type="protein sequence ID" value="KAF2595576.1"/>
    <property type="molecule type" value="Genomic_DNA"/>
</dbReference>
<reference evidence="1" key="1">
    <citation type="submission" date="2019-12" db="EMBL/GenBank/DDBJ databases">
        <title>Genome sequencing and annotation of Brassica cretica.</title>
        <authorList>
            <person name="Studholme D.J."/>
            <person name="Sarris P.F."/>
        </authorList>
    </citation>
    <scope>NUCLEOTIDE SEQUENCE</scope>
    <source>
        <strain evidence="2">PFS-001/15</strain>
        <strain evidence="1">PFS-102/07</strain>
        <tissue evidence="1">Leaf</tissue>
    </source>
</reference>
<comment type="caution">
    <text evidence="1">The sequence shown here is derived from an EMBL/GenBank/DDBJ whole genome shotgun (WGS) entry which is preliminary data.</text>
</comment>
<protein>
    <submittedName>
        <fullName evidence="1">Uncharacterized protein</fullName>
    </submittedName>
</protein>
<sequence length="123" mass="13962">MTITSRITSSRGLGHLMCFFVGLSLVSSSDFFGSPYRLLILNLFYLDPFSSIPLGLESLLFFTSHGSSILTCLHNSLRCLQQFLKCPPQGLLHRLQLNDRWIIFLSLLCHNTIISHDTILSFR</sequence>
<name>A0A8S9I3E4_BRACR</name>
<organism evidence="1">
    <name type="scientific">Brassica cretica</name>
    <name type="common">Mustard</name>
    <dbReference type="NCBI Taxonomy" id="69181"/>
    <lineage>
        <taxon>Eukaryota</taxon>
        <taxon>Viridiplantae</taxon>
        <taxon>Streptophyta</taxon>
        <taxon>Embryophyta</taxon>
        <taxon>Tracheophyta</taxon>
        <taxon>Spermatophyta</taxon>
        <taxon>Magnoliopsida</taxon>
        <taxon>eudicotyledons</taxon>
        <taxon>Gunneridae</taxon>
        <taxon>Pentapetalae</taxon>
        <taxon>rosids</taxon>
        <taxon>malvids</taxon>
        <taxon>Brassicales</taxon>
        <taxon>Brassicaceae</taxon>
        <taxon>Brassiceae</taxon>
        <taxon>Brassica</taxon>
    </lineage>
</organism>
<evidence type="ECO:0000313" key="2">
    <source>
        <dbReference type="EMBL" id="KAF2595576.1"/>
    </source>
</evidence>
<accession>A0A8S9I3E4</accession>
<dbReference type="EMBL" id="QGKY02001250">
    <property type="protein sequence ID" value="KAF2564047.1"/>
    <property type="molecule type" value="Genomic_DNA"/>
</dbReference>
<gene>
    <name evidence="2" type="ORF">F2Q68_00009805</name>
    <name evidence="1" type="ORF">F2Q70_00016834</name>
</gene>
<evidence type="ECO:0000313" key="1">
    <source>
        <dbReference type="EMBL" id="KAF2564047.1"/>
    </source>
</evidence>